<comment type="caution">
    <text evidence="2">The sequence shown here is derived from an EMBL/GenBank/DDBJ whole genome shotgun (WGS) entry which is preliminary data.</text>
</comment>
<evidence type="ECO:0000313" key="3">
    <source>
        <dbReference type="Proteomes" id="UP000811609"/>
    </source>
</evidence>
<keyword evidence="3" id="KW-1185">Reference proteome</keyword>
<feature type="region of interest" description="Disordered" evidence="1">
    <location>
        <begin position="1"/>
        <end position="31"/>
    </location>
</feature>
<gene>
    <name evidence="2" type="ORF">CIPAW_03G178900</name>
</gene>
<reference evidence="2" key="1">
    <citation type="submission" date="2020-12" db="EMBL/GenBank/DDBJ databases">
        <title>WGS assembly of Carya illinoinensis cv. Pawnee.</title>
        <authorList>
            <person name="Platts A."/>
            <person name="Shu S."/>
            <person name="Wright S."/>
            <person name="Barry K."/>
            <person name="Edger P."/>
            <person name="Pires J.C."/>
            <person name="Schmutz J."/>
        </authorList>
    </citation>
    <scope>NUCLEOTIDE SEQUENCE</scope>
    <source>
        <tissue evidence="2">Leaf</tissue>
    </source>
</reference>
<evidence type="ECO:0000256" key="1">
    <source>
        <dbReference type="SAM" id="MobiDB-lite"/>
    </source>
</evidence>
<dbReference type="EMBL" id="CM031811">
    <property type="protein sequence ID" value="KAG6661514.1"/>
    <property type="molecule type" value="Genomic_DNA"/>
</dbReference>
<evidence type="ECO:0000313" key="2">
    <source>
        <dbReference type="EMBL" id="KAG6661514.1"/>
    </source>
</evidence>
<accession>A0A8T1R506</accession>
<sequence length="31" mass="3675">MHTPTHPHQDQQGTCQRPHVHTQHTDQLHIQ</sequence>
<proteinExistence type="predicted"/>
<name>A0A8T1R506_CARIL</name>
<protein>
    <submittedName>
        <fullName evidence="2">Uncharacterized protein</fullName>
    </submittedName>
</protein>
<organism evidence="2 3">
    <name type="scientific">Carya illinoinensis</name>
    <name type="common">Pecan</name>
    <dbReference type="NCBI Taxonomy" id="32201"/>
    <lineage>
        <taxon>Eukaryota</taxon>
        <taxon>Viridiplantae</taxon>
        <taxon>Streptophyta</taxon>
        <taxon>Embryophyta</taxon>
        <taxon>Tracheophyta</taxon>
        <taxon>Spermatophyta</taxon>
        <taxon>Magnoliopsida</taxon>
        <taxon>eudicotyledons</taxon>
        <taxon>Gunneridae</taxon>
        <taxon>Pentapetalae</taxon>
        <taxon>rosids</taxon>
        <taxon>fabids</taxon>
        <taxon>Fagales</taxon>
        <taxon>Juglandaceae</taxon>
        <taxon>Carya</taxon>
    </lineage>
</organism>
<dbReference type="AlphaFoldDB" id="A0A8T1R506"/>
<dbReference type="Proteomes" id="UP000811609">
    <property type="component" value="Chromosome 3"/>
</dbReference>